<dbReference type="GeneID" id="68107337"/>
<dbReference type="OrthoDB" id="10574820at2759"/>
<protein>
    <recommendedName>
        <fullName evidence="3">SMP-30/Gluconolactonase/LRE-like region domain-containing protein</fullName>
    </recommendedName>
</protein>
<dbReference type="SUPFAM" id="SSF63829">
    <property type="entry name" value="Calcium-dependent phosphotriesterase"/>
    <property type="match status" value="1"/>
</dbReference>
<evidence type="ECO:0000313" key="2">
    <source>
        <dbReference type="Proteomes" id="UP000444721"/>
    </source>
</evidence>
<keyword evidence="2" id="KW-1185">Reference proteome</keyword>
<evidence type="ECO:0000313" key="1">
    <source>
        <dbReference type="EMBL" id="KAF0985080.1"/>
    </source>
</evidence>
<sequence>MVMMVHAWNYTLGTLGVVPSNASQLILVNGTSSQNVLLHVVVVLVVAESNVNGGGGGVGSGSASLQQTNVSYTMMNTQQQQQLVESASPLQPLLLSVVISENPVVPTPSVPKPFPSIGPSPSIIVNVTTSPKPPVTPSLRHVIHSTVITSPLKSIAITTIQEEEEHARSRFDVYRSLIDQVKEWKKNHKDRNSMKRSPSYTSIMMDYSPIFGAWGGPQSTTDQIMYFISNNSGIYSLDNVTIASSSGGRNLLSNGTVKFTELVYGMKAKQGNDPHDIYVMTSGKLWLIKNGVASLLISGLSLTENSIDGSNGTATIYSVNGNIQDIEITENGDVYFLEKRKLRRFRNGSVRTMVNNSGMMLNQPSFMTSAFGMLYISDTGNNRILAFDLTSEVFTTIAGSNSGIPTTGRTDAKLGDALSYSLSQPKGITVNKNNGIIYFIEGSNIRTLTPTCDSEKEEPIMEFPFCKCKNGLY</sequence>
<dbReference type="EMBL" id="VFQX01000001">
    <property type="protein sequence ID" value="KAF0985080.1"/>
    <property type="molecule type" value="Genomic_DNA"/>
</dbReference>
<dbReference type="VEuPathDB" id="AmoebaDB:NF0011230"/>
<dbReference type="VEuPathDB" id="AmoebaDB:NF0011240"/>
<dbReference type="Proteomes" id="UP000444721">
    <property type="component" value="Unassembled WGS sequence"/>
</dbReference>
<dbReference type="Gene3D" id="2.120.10.30">
    <property type="entry name" value="TolB, C-terminal domain"/>
    <property type="match status" value="1"/>
</dbReference>
<organism evidence="1 2">
    <name type="scientific">Naegleria fowleri</name>
    <name type="common">Brain eating amoeba</name>
    <dbReference type="NCBI Taxonomy" id="5763"/>
    <lineage>
        <taxon>Eukaryota</taxon>
        <taxon>Discoba</taxon>
        <taxon>Heterolobosea</taxon>
        <taxon>Tetramitia</taxon>
        <taxon>Eutetramitia</taxon>
        <taxon>Vahlkampfiidae</taxon>
        <taxon>Naegleria</taxon>
    </lineage>
</organism>
<dbReference type="RefSeq" id="XP_044569793.1">
    <property type="nucleotide sequence ID" value="XM_044702359.1"/>
</dbReference>
<name>A0A6A5CHW2_NAEFO</name>
<dbReference type="InterPro" id="IPR011042">
    <property type="entry name" value="6-blade_b-propeller_TolB-like"/>
</dbReference>
<accession>A0A6A5CHW2</accession>
<comment type="caution">
    <text evidence="1">The sequence shown here is derived from an EMBL/GenBank/DDBJ whole genome shotgun (WGS) entry which is preliminary data.</text>
</comment>
<dbReference type="VEuPathDB" id="AmoebaDB:NfTy_025660"/>
<dbReference type="AlphaFoldDB" id="A0A6A5CHW2"/>
<proteinExistence type="predicted"/>
<gene>
    <name evidence="1" type="ORF">FDP41_000119</name>
</gene>
<reference evidence="1 2" key="1">
    <citation type="journal article" date="2019" name="Sci. Rep.">
        <title>Nanopore sequencing improves the draft genome of the human pathogenic amoeba Naegleria fowleri.</title>
        <authorList>
            <person name="Liechti N."/>
            <person name="Schurch N."/>
            <person name="Bruggmann R."/>
            <person name="Wittwer M."/>
        </authorList>
    </citation>
    <scope>NUCLEOTIDE SEQUENCE [LARGE SCALE GENOMIC DNA]</scope>
    <source>
        <strain evidence="1 2">ATCC 30894</strain>
    </source>
</reference>
<dbReference type="VEuPathDB" id="AmoebaDB:FDP41_000119"/>
<evidence type="ECO:0008006" key="3">
    <source>
        <dbReference type="Google" id="ProtNLM"/>
    </source>
</evidence>